<dbReference type="SUPFAM" id="SSF49464">
    <property type="entry name" value="Carboxypeptidase regulatory domain-like"/>
    <property type="match status" value="1"/>
</dbReference>
<proteinExistence type="predicted"/>
<gene>
    <name evidence="2" type="ORF">NOX80_14110</name>
</gene>
<organism evidence="2 3">
    <name type="scientific">Flavobacterium cerinum</name>
    <dbReference type="NCBI Taxonomy" id="2502784"/>
    <lineage>
        <taxon>Bacteria</taxon>
        <taxon>Pseudomonadati</taxon>
        <taxon>Bacteroidota</taxon>
        <taxon>Flavobacteriia</taxon>
        <taxon>Flavobacteriales</taxon>
        <taxon>Flavobacteriaceae</taxon>
        <taxon>Flavobacterium</taxon>
    </lineage>
</organism>
<dbReference type="EMBL" id="CP101751">
    <property type="protein sequence ID" value="UUC44759.1"/>
    <property type="molecule type" value="Genomic_DNA"/>
</dbReference>
<keyword evidence="3" id="KW-1185">Reference proteome</keyword>
<dbReference type="Proteomes" id="UP001059844">
    <property type="component" value="Chromosome"/>
</dbReference>
<reference evidence="2" key="1">
    <citation type="submission" date="2022-07" db="EMBL/GenBank/DDBJ databases">
        <title>Isolation, identification, and degradation of a PFOSA degrading strain from sewage treatment plant.</title>
        <authorList>
            <person name="Zhang L."/>
            <person name="Huo Y."/>
        </authorList>
    </citation>
    <scope>NUCLEOTIDE SEQUENCE</scope>
    <source>
        <strain evidence="2">C1</strain>
    </source>
</reference>
<feature type="signal peptide" evidence="1">
    <location>
        <begin position="1"/>
        <end position="28"/>
    </location>
</feature>
<evidence type="ECO:0000313" key="2">
    <source>
        <dbReference type="EMBL" id="UUC44759.1"/>
    </source>
</evidence>
<keyword evidence="1" id="KW-0732">Signal</keyword>
<sequence>MIFSRKSKILVKKIILFKLLFFTVSFYSQETDDGIKKKSVENSIFEHVEISGIVSDLEPLSNVVVLEKGKGNFVMTDNNGKFTIKIPLKNFKDKVFLRFEVLNLNPKEIEILPNTKYIKAQLNNYDNVLSKKWKIEFVFEKPDISNLIFKTLDFITTKH</sequence>
<protein>
    <submittedName>
        <fullName evidence="2">Carboxypeptidase-like regulatory domain-containing protein</fullName>
    </submittedName>
</protein>
<evidence type="ECO:0000256" key="1">
    <source>
        <dbReference type="SAM" id="SignalP"/>
    </source>
</evidence>
<dbReference type="InterPro" id="IPR008969">
    <property type="entry name" value="CarboxyPept-like_regulatory"/>
</dbReference>
<name>A0ABY5IQ28_9FLAO</name>
<feature type="chain" id="PRO_5045189349" evidence="1">
    <location>
        <begin position="29"/>
        <end position="159"/>
    </location>
</feature>
<dbReference type="RefSeq" id="WP_256550443.1">
    <property type="nucleotide sequence ID" value="NZ_CP101751.1"/>
</dbReference>
<accession>A0ABY5IQ28</accession>
<evidence type="ECO:0000313" key="3">
    <source>
        <dbReference type="Proteomes" id="UP001059844"/>
    </source>
</evidence>